<dbReference type="EMBL" id="BAAANJ010000006">
    <property type="protein sequence ID" value="GAA1810287.1"/>
    <property type="molecule type" value="Genomic_DNA"/>
</dbReference>
<proteinExistence type="predicted"/>
<keyword evidence="2" id="KW-1185">Reference proteome</keyword>
<protein>
    <recommendedName>
        <fullName evidence="3">DUF2867 domain-containing protein</fullName>
    </recommendedName>
</protein>
<comment type="caution">
    <text evidence="1">The sequence shown here is derived from an EMBL/GenBank/DDBJ whole genome shotgun (WGS) entry which is preliminary data.</text>
</comment>
<accession>A0ABN2M5A6</accession>
<dbReference type="Pfam" id="PF11066">
    <property type="entry name" value="DUF2867"/>
    <property type="match status" value="1"/>
</dbReference>
<dbReference type="InterPro" id="IPR021295">
    <property type="entry name" value="DUF2867"/>
</dbReference>
<evidence type="ECO:0008006" key="3">
    <source>
        <dbReference type="Google" id="ProtNLM"/>
    </source>
</evidence>
<name>A0ABN2M5A6_9MICO</name>
<dbReference type="RefSeq" id="WP_344295642.1">
    <property type="nucleotide sequence ID" value="NZ_BAAANJ010000006.1"/>
</dbReference>
<reference evidence="1 2" key="1">
    <citation type="journal article" date="2019" name="Int. J. Syst. Evol. Microbiol.">
        <title>The Global Catalogue of Microorganisms (GCM) 10K type strain sequencing project: providing services to taxonomists for standard genome sequencing and annotation.</title>
        <authorList>
            <consortium name="The Broad Institute Genomics Platform"/>
            <consortium name="The Broad Institute Genome Sequencing Center for Infectious Disease"/>
            <person name="Wu L."/>
            <person name="Ma J."/>
        </authorList>
    </citation>
    <scope>NUCLEOTIDE SEQUENCE [LARGE SCALE GENOMIC DNA]</scope>
    <source>
        <strain evidence="1 2">JCM 14322</strain>
    </source>
</reference>
<dbReference type="Proteomes" id="UP001500002">
    <property type="component" value="Unassembled WGS sequence"/>
</dbReference>
<organism evidence="1 2">
    <name type="scientific">Agromyces neolithicus</name>
    <dbReference type="NCBI Taxonomy" id="269420"/>
    <lineage>
        <taxon>Bacteria</taxon>
        <taxon>Bacillati</taxon>
        <taxon>Actinomycetota</taxon>
        <taxon>Actinomycetes</taxon>
        <taxon>Micrococcales</taxon>
        <taxon>Microbacteriaceae</taxon>
        <taxon>Agromyces</taxon>
    </lineage>
</organism>
<evidence type="ECO:0000313" key="2">
    <source>
        <dbReference type="Proteomes" id="UP001500002"/>
    </source>
</evidence>
<evidence type="ECO:0000313" key="1">
    <source>
        <dbReference type="EMBL" id="GAA1810287.1"/>
    </source>
</evidence>
<gene>
    <name evidence="1" type="ORF">GCM10009749_18740</name>
</gene>
<sequence>MASTGPVFNSLVFDEIAAPDHLDLIAVPLPRRAPVDPAIWASELFTIPSTPVWVRAAFLVRQALAPLIGVPRGDRATAFAVQRVVGEEALIVTPDRHLDFACAVGVDVERRLVRVVTAVRLHGWRGHVYFAPVKLAHPLVVTSMLRRTAARLGRA</sequence>